<dbReference type="SMART" id="SM00574">
    <property type="entry name" value="POX"/>
    <property type="match status" value="1"/>
</dbReference>
<dbReference type="GO" id="GO:0006355">
    <property type="term" value="P:regulation of DNA-templated transcription"/>
    <property type="evidence" value="ECO:0007669"/>
    <property type="project" value="InterPro"/>
</dbReference>
<accession>A0A804KTR8</accession>
<keyword evidence="3" id="KW-0805">Transcription regulation</keyword>
<evidence type="ECO:0000256" key="9">
    <source>
        <dbReference type="SAM" id="MobiDB-lite"/>
    </source>
</evidence>
<comment type="similarity">
    <text evidence="2">Belongs to the TALE/BELL homeobox family.</text>
</comment>
<evidence type="ECO:0000313" key="13">
    <source>
        <dbReference type="Proteomes" id="UP000012960"/>
    </source>
</evidence>
<feature type="region of interest" description="Disordered" evidence="9">
    <location>
        <begin position="299"/>
        <end position="326"/>
    </location>
</feature>
<gene>
    <name evidence="11" type="ORF">GSMUA_310880.1</name>
</gene>
<evidence type="ECO:0000256" key="7">
    <source>
        <dbReference type="ARBA" id="ARBA00023242"/>
    </source>
</evidence>
<evidence type="ECO:0000256" key="4">
    <source>
        <dbReference type="ARBA" id="ARBA00023125"/>
    </source>
</evidence>
<keyword evidence="4 8" id="KW-0238">DNA-binding</keyword>
<evidence type="ECO:0000313" key="11">
    <source>
        <dbReference type="EMBL" id="CAG1852862.1"/>
    </source>
</evidence>
<evidence type="ECO:0000256" key="3">
    <source>
        <dbReference type="ARBA" id="ARBA00023015"/>
    </source>
</evidence>
<keyword evidence="6" id="KW-0804">Transcription</keyword>
<evidence type="ECO:0000256" key="2">
    <source>
        <dbReference type="ARBA" id="ARBA00006454"/>
    </source>
</evidence>
<name>A0A804KTR8_MUSAM</name>
<protein>
    <submittedName>
        <fullName evidence="11">(wild Malaysian banana) hypothetical protein</fullName>
    </submittedName>
</protein>
<dbReference type="EnsemblPlants" id="Ma10_t07760.1">
    <property type="protein sequence ID" value="Ma10_p07760.1"/>
    <property type="gene ID" value="Ma10_g07760"/>
</dbReference>
<dbReference type="InterPro" id="IPR009057">
    <property type="entry name" value="Homeodomain-like_sf"/>
</dbReference>
<evidence type="ECO:0000256" key="5">
    <source>
        <dbReference type="ARBA" id="ARBA00023155"/>
    </source>
</evidence>
<dbReference type="AlphaFoldDB" id="A0A804KTR8"/>
<feature type="domain" description="Homeobox" evidence="10">
    <location>
        <begin position="470"/>
        <end position="533"/>
    </location>
</feature>
<dbReference type="FunFam" id="1.10.10.60:FF:000117">
    <property type="entry name" value="BEL1-like homeodomain protein 9"/>
    <property type="match status" value="1"/>
</dbReference>
<dbReference type="InterPro" id="IPR001356">
    <property type="entry name" value="HD"/>
</dbReference>
<reference evidence="12" key="2">
    <citation type="submission" date="2021-05" db="UniProtKB">
        <authorList>
            <consortium name="EnsemblPlants"/>
        </authorList>
    </citation>
    <scope>IDENTIFICATION</scope>
    <source>
        <strain evidence="12">subsp. malaccensis</strain>
    </source>
</reference>
<dbReference type="Pfam" id="PF07526">
    <property type="entry name" value="POX"/>
    <property type="match status" value="1"/>
</dbReference>
<dbReference type="Gramene" id="Ma10_t07760.1">
    <property type="protein sequence ID" value="Ma10_p07760.1"/>
    <property type="gene ID" value="Ma10_g07760"/>
</dbReference>
<dbReference type="Gene3D" id="1.10.10.60">
    <property type="entry name" value="Homeodomain-like"/>
    <property type="match status" value="1"/>
</dbReference>
<organism evidence="12 13">
    <name type="scientific">Musa acuminata subsp. malaccensis</name>
    <name type="common">Wild banana</name>
    <name type="synonym">Musa malaccensis</name>
    <dbReference type="NCBI Taxonomy" id="214687"/>
    <lineage>
        <taxon>Eukaryota</taxon>
        <taxon>Viridiplantae</taxon>
        <taxon>Streptophyta</taxon>
        <taxon>Embryophyta</taxon>
        <taxon>Tracheophyta</taxon>
        <taxon>Spermatophyta</taxon>
        <taxon>Magnoliopsida</taxon>
        <taxon>Liliopsida</taxon>
        <taxon>Zingiberales</taxon>
        <taxon>Musaceae</taxon>
        <taxon>Musa</taxon>
    </lineage>
</organism>
<dbReference type="PANTHER" id="PTHR11850">
    <property type="entry name" value="HOMEOBOX PROTEIN TRANSCRIPTION FACTORS"/>
    <property type="match status" value="1"/>
</dbReference>
<keyword evidence="13" id="KW-1185">Reference proteome</keyword>
<dbReference type="Proteomes" id="UP000012960">
    <property type="component" value="Unplaced"/>
</dbReference>
<dbReference type="SMART" id="SM00389">
    <property type="entry name" value="HOX"/>
    <property type="match status" value="1"/>
</dbReference>
<dbReference type="OrthoDB" id="10056939at2759"/>
<dbReference type="Pfam" id="PF05920">
    <property type="entry name" value="Homeobox_KN"/>
    <property type="match status" value="1"/>
</dbReference>
<evidence type="ECO:0000256" key="1">
    <source>
        <dbReference type="ARBA" id="ARBA00004123"/>
    </source>
</evidence>
<dbReference type="SUPFAM" id="SSF46689">
    <property type="entry name" value="Homeodomain-like"/>
    <property type="match status" value="1"/>
</dbReference>
<reference evidence="11" key="1">
    <citation type="submission" date="2021-03" db="EMBL/GenBank/DDBJ databases">
        <authorList>
            <consortium name="Genoscope - CEA"/>
            <person name="William W."/>
        </authorList>
    </citation>
    <scope>NUCLEOTIDE SEQUENCE</scope>
    <source>
        <strain evidence="11">Doubled-haploid Pahang</strain>
    </source>
</reference>
<dbReference type="InterPro" id="IPR050224">
    <property type="entry name" value="TALE_homeobox"/>
</dbReference>
<dbReference type="InParanoid" id="A0A804KTR8"/>
<proteinExistence type="inferred from homology"/>
<evidence type="ECO:0000313" key="12">
    <source>
        <dbReference type="EnsemblPlants" id="Ma10_p07760.1"/>
    </source>
</evidence>
<dbReference type="InterPro" id="IPR008422">
    <property type="entry name" value="KN_HD"/>
</dbReference>
<feature type="compositionally biased region" description="Polar residues" evidence="9">
    <location>
        <begin position="313"/>
        <end position="326"/>
    </location>
</feature>
<feature type="DNA-binding region" description="Homeobox" evidence="8">
    <location>
        <begin position="472"/>
        <end position="534"/>
    </location>
</feature>
<keyword evidence="7 8" id="KW-0539">Nucleus</keyword>
<dbReference type="GO" id="GO:0003677">
    <property type="term" value="F:DNA binding"/>
    <property type="evidence" value="ECO:0007669"/>
    <property type="project" value="UniProtKB-UniRule"/>
</dbReference>
<evidence type="ECO:0000259" key="10">
    <source>
        <dbReference type="PROSITE" id="PS50071"/>
    </source>
</evidence>
<evidence type="ECO:0000256" key="8">
    <source>
        <dbReference type="PROSITE-ProRule" id="PRU00108"/>
    </source>
</evidence>
<dbReference type="EMBL" id="HG996476">
    <property type="protein sequence ID" value="CAG1852862.1"/>
    <property type="molecule type" value="Genomic_DNA"/>
</dbReference>
<dbReference type="InterPro" id="IPR006563">
    <property type="entry name" value="POX_dom"/>
</dbReference>
<comment type="subcellular location">
    <subcellularLocation>
        <location evidence="1 8">Nucleus</location>
    </subcellularLocation>
</comment>
<dbReference type="PROSITE" id="PS50071">
    <property type="entry name" value="HOMEOBOX_2"/>
    <property type="match status" value="1"/>
</dbReference>
<sequence length="641" mass="69535">MNGLRQEAHVAQQSRRDKLRIPSHLLQLRDACDPPMFSSSAAGAAPADFAAGSQVPLIVPSSSAILGETAAALRGQPGCDWAVHPSLFPDNHSCHQQPKPGFVGYHDGSMDLHYVSLPSPLPSQGRDFVSAVAQQPCPWAIDSGGNELLFLPGYAADPANAMLMARQPPPQWSGDLMSAKYEDASAVGGSDLRVARSLSLTLASSPVPELGAAQLEAGPSCPYPKFLISDRVYDSGGSLQDVVTSPGGAAARHPFAGYAAFLKNSRFLRPTQQLLDEFCCAVAGSKLLKRCFAEETSRGASRSGAVGEKESSSRVGNSGASTSTLYSSVEAGGERGAGSSSGVPKVHRSEFQQKKAKLLHMQEEICRRYKQYHQQMQMVVSSFESVAGLNSATPCTSLALKAISKHFRSLKNAISEQIQNISKVLGEELLSSPSFSRGEATTTPRSKYLDQSLQKQKVGESTLSFTGYNQPVWKPQRGLPERAVSVLRAWLFEHFLHPYPTDTDKHMLATQTGLSRNQVSNWFINARVRLWKPMIEEIHMLETKGTSGMDFTSANAKHMMPGTDDGARPSMEPVFAADERSQEPWQGDKRSRVEESEMLMSFASYQHAMDIGGIDAVSLTLGLRHEGGQQNPHQMFHDFVG</sequence>
<keyword evidence="5 8" id="KW-0371">Homeobox</keyword>
<dbReference type="GO" id="GO:0005634">
    <property type="term" value="C:nucleus"/>
    <property type="evidence" value="ECO:0000318"/>
    <property type="project" value="GO_Central"/>
</dbReference>
<dbReference type="CDD" id="cd00086">
    <property type="entry name" value="homeodomain"/>
    <property type="match status" value="1"/>
</dbReference>
<evidence type="ECO:0000256" key="6">
    <source>
        <dbReference type="ARBA" id="ARBA00023163"/>
    </source>
</evidence>